<dbReference type="Proteomes" id="UP000245783">
    <property type="component" value="Unassembled WGS sequence"/>
</dbReference>
<feature type="chain" id="PRO_5016287130" evidence="6">
    <location>
        <begin position="35"/>
        <end position="654"/>
    </location>
</feature>
<evidence type="ECO:0000256" key="4">
    <source>
        <dbReference type="SAM" id="MobiDB-lite"/>
    </source>
</evidence>
<keyword evidence="5" id="KW-1133">Transmembrane helix</keyword>
<dbReference type="Pfam" id="PF00722">
    <property type="entry name" value="Glyco_hydro_16"/>
    <property type="match status" value="1"/>
</dbReference>
<protein>
    <submittedName>
        <fullName evidence="8">Concanavalin A-like lectin/glucanase</fullName>
    </submittedName>
</protein>
<evidence type="ECO:0000313" key="9">
    <source>
        <dbReference type="Proteomes" id="UP000245783"/>
    </source>
</evidence>
<dbReference type="AlphaFoldDB" id="A0A316W5T2"/>
<keyword evidence="9" id="KW-1185">Reference proteome</keyword>
<name>A0A316W5T2_9BASI</name>
<keyword evidence="2" id="KW-0378">Hydrolase</keyword>
<dbReference type="InterPro" id="IPR013320">
    <property type="entry name" value="ConA-like_dom_sf"/>
</dbReference>
<organism evidence="8 9">
    <name type="scientific">Ceraceosorus guamensis</name>
    <dbReference type="NCBI Taxonomy" id="1522189"/>
    <lineage>
        <taxon>Eukaryota</taxon>
        <taxon>Fungi</taxon>
        <taxon>Dikarya</taxon>
        <taxon>Basidiomycota</taxon>
        <taxon>Ustilaginomycotina</taxon>
        <taxon>Exobasidiomycetes</taxon>
        <taxon>Ceraceosorales</taxon>
        <taxon>Ceraceosoraceae</taxon>
        <taxon>Ceraceosorus</taxon>
    </lineage>
</organism>
<keyword evidence="5" id="KW-0812">Transmembrane</keyword>
<dbReference type="GO" id="GO:0004553">
    <property type="term" value="F:hydrolase activity, hydrolyzing O-glycosyl compounds"/>
    <property type="evidence" value="ECO:0007669"/>
    <property type="project" value="InterPro"/>
</dbReference>
<dbReference type="PANTHER" id="PTHR10963">
    <property type="entry name" value="GLYCOSYL HYDROLASE-RELATED"/>
    <property type="match status" value="1"/>
</dbReference>
<evidence type="ECO:0000256" key="3">
    <source>
        <dbReference type="ARBA" id="ARBA00023295"/>
    </source>
</evidence>
<sequence length="654" mass="67729">MRLTKRSALGLPAAATAWVLLACLALTLTPTVEAAAGDACSANSKCSSDAPCCSAQGVCGSGIEQCALGCQPLLSNSPTSCLAMPVCQNQNITFAPNSFNDEKSFRPILDYNGDPSLAPFTLDNGKLTSGPEGVMLALTAPSQSKISTTRYLLYGDVELTARHDARAGLVFAFITMSDVKDEIDWEMTTADATDLQTNFFVQAQRPQGADAAAKAPTDGFTVSDWHTYGLSWTADGLQWKIDGKTVRSVKASSFSGFPSTPSLIQVSLWAGGNSTNGDGVIQWAGGPIDWDSGTYKEQGYYGAELKSMSITCGETGDNGATSWVYTGASGSDGKPAFKSSSDAIRTLKNPSKDANPASPGSSTATAGSDNDKLWDGSGKGGSSSSDNAGAWFTTKNITHILVPAVAGAVALIALWAGIVACNRRRRKNDRANMSSVNDSTLGNVGSKASNALGAATGGLVGGGAANAARYKALSNDAEDDAPMGAQRQGNGYGPAAGPSPGGRGIRWDDHSPPSTAGLGVGGGYNAYRDGSVEMRQAPFGSQQAAGARYGNVPPSAQSHHTQYSSAHSSHSGAQGNYRAYSPAPSQYSYRHEGYANGGFTPLQHAASPTGWASPPNTAGTYAGGGYQTPSFGQMQQQQQHQQRPYQYGGGYSGY</sequence>
<dbReference type="GO" id="GO:0016757">
    <property type="term" value="F:glycosyltransferase activity"/>
    <property type="evidence" value="ECO:0007669"/>
    <property type="project" value="TreeGrafter"/>
</dbReference>
<evidence type="ECO:0000256" key="5">
    <source>
        <dbReference type="SAM" id="Phobius"/>
    </source>
</evidence>
<proteinExistence type="predicted"/>
<evidence type="ECO:0000256" key="1">
    <source>
        <dbReference type="ARBA" id="ARBA00022729"/>
    </source>
</evidence>
<dbReference type="GO" id="GO:0031505">
    <property type="term" value="P:fungal-type cell wall organization"/>
    <property type="evidence" value="ECO:0007669"/>
    <property type="project" value="TreeGrafter"/>
</dbReference>
<dbReference type="InterPro" id="IPR050546">
    <property type="entry name" value="Glycosyl_Hydrlase_16"/>
</dbReference>
<evidence type="ECO:0000256" key="2">
    <source>
        <dbReference type="ARBA" id="ARBA00022801"/>
    </source>
</evidence>
<reference evidence="8 9" key="1">
    <citation type="journal article" date="2018" name="Mol. Biol. Evol.">
        <title>Broad Genomic Sampling Reveals a Smut Pathogenic Ancestry of the Fungal Clade Ustilaginomycotina.</title>
        <authorList>
            <person name="Kijpornyongpan T."/>
            <person name="Mondo S.J."/>
            <person name="Barry K."/>
            <person name="Sandor L."/>
            <person name="Lee J."/>
            <person name="Lipzen A."/>
            <person name="Pangilinan J."/>
            <person name="LaButti K."/>
            <person name="Hainaut M."/>
            <person name="Henrissat B."/>
            <person name="Grigoriev I.V."/>
            <person name="Spatafora J.W."/>
            <person name="Aime M.C."/>
        </authorList>
    </citation>
    <scope>NUCLEOTIDE SEQUENCE [LARGE SCALE GENOMIC DNA]</scope>
    <source>
        <strain evidence="8 9">MCA 4658</strain>
    </source>
</reference>
<dbReference type="InterPro" id="IPR000757">
    <property type="entry name" value="Beta-glucanase-like"/>
</dbReference>
<keyword evidence="8" id="KW-0430">Lectin</keyword>
<dbReference type="STRING" id="1522189.A0A316W5T2"/>
<dbReference type="GeneID" id="37034896"/>
<feature type="domain" description="GH16" evidence="7">
    <location>
        <begin position="88"/>
        <end position="292"/>
    </location>
</feature>
<dbReference type="Gene3D" id="2.60.120.200">
    <property type="match status" value="1"/>
</dbReference>
<feature type="compositionally biased region" description="Gly residues" evidence="4">
    <location>
        <begin position="490"/>
        <end position="504"/>
    </location>
</feature>
<feature type="compositionally biased region" description="Low complexity" evidence="4">
    <location>
        <begin position="555"/>
        <end position="574"/>
    </location>
</feature>
<feature type="compositionally biased region" description="Low complexity" evidence="4">
    <location>
        <begin position="354"/>
        <end position="368"/>
    </location>
</feature>
<dbReference type="OrthoDB" id="4781at2759"/>
<feature type="transmembrane region" description="Helical" evidence="5">
    <location>
        <begin position="400"/>
        <end position="421"/>
    </location>
</feature>
<dbReference type="SUPFAM" id="SSF49899">
    <property type="entry name" value="Concanavalin A-like lectins/glucanases"/>
    <property type="match status" value="1"/>
</dbReference>
<dbReference type="PROSITE" id="PS51762">
    <property type="entry name" value="GH16_2"/>
    <property type="match status" value="1"/>
</dbReference>
<feature type="region of interest" description="Disordered" evidence="4">
    <location>
        <begin position="540"/>
        <end position="579"/>
    </location>
</feature>
<dbReference type="GO" id="GO:0009277">
    <property type="term" value="C:fungal-type cell wall"/>
    <property type="evidence" value="ECO:0007669"/>
    <property type="project" value="TreeGrafter"/>
</dbReference>
<dbReference type="RefSeq" id="XP_025372397.1">
    <property type="nucleotide sequence ID" value="XM_025513026.1"/>
</dbReference>
<feature type="signal peptide" evidence="6">
    <location>
        <begin position="1"/>
        <end position="34"/>
    </location>
</feature>
<dbReference type="PANTHER" id="PTHR10963:SF22">
    <property type="entry name" value="GLYCOSIDASE CRH2-RELATED"/>
    <property type="match status" value="1"/>
</dbReference>
<accession>A0A316W5T2</accession>
<feature type="region of interest" description="Disordered" evidence="4">
    <location>
        <begin position="346"/>
        <end position="386"/>
    </location>
</feature>
<feature type="region of interest" description="Disordered" evidence="4">
    <location>
        <begin position="606"/>
        <end position="654"/>
    </location>
</feature>
<feature type="compositionally biased region" description="Low complexity" evidence="4">
    <location>
        <begin position="632"/>
        <end position="646"/>
    </location>
</feature>
<dbReference type="EMBL" id="KZ819356">
    <property type="protein sequence ID" value="PWN45237.1"/>
    <property type="molecule type" value="Genomic_DNA"/>
</dbReference>
<dbReference type="GO" id="GO:0005975">
    <property type="term" value="P:carbohydrate metabolic process"/>
    <property type="evidence" value="ECO:0007669"/>
    <property type="project" value="InterPro"/>
</dbReference>
<evidence type="ECO:0000313" key="8">
    <source>
        <dbReference type="EMBL" id="PWN45237.1"/>
    </source>
</evidence>
<keyword evidence="3" id="KW-0326">Glycosidase</keyword>
<dbReference type="GO" id="GO:0030246">
    <property type="term" value="F:carbohydrate binding"/>
    <property type="evidence" value="ECO:0007669"/>
    <property type="project" value="UniProtKB-KW"/>
</dbReference>
<dbReference type="InParanoid" id="A0A316W5T2"/>
<keyword evidence="1 6" id="KW-0732">Signal</keyword>
<feature type="region of interest" description="Disordered" evidence="4">
    <location>
        <begin position="479"/>
        <end position="522"/>
    </location>
</feature>
<gene>
    <name evidence="8" type="ORF">IE81DRAFT_320420</name>
</gene>
<evidence type="ECO:0000259" key="7">
    <source>
        <dbReference type="PROSITE" id="PS51762"/>
    </source>
</evidence>
<dbReference type="PROSITE" id="PS51257">
    <property type="entry name" value="PROKAR_LIPOPROTEIN"/>
    <property type="match status" value="1"/>
</dbReference>
<keyword evidence="5" id="KW-0472">Membrane</keyword>
<evidence type="ECO:0000256" key="6">
    <source>
        <dbReference type="SAM" id="SignalP"/>
    </source>
</evidence>